<comment type="caution">
    <text evidence="1">The sequence shown here is derived from an EMBL/GenBank/DDBJ whole genome shotgun (WGS) entry which is preliminary data.</text>
</comment>
<proteinExistence type="predicted"/>
<evidence type="ECO:0000313" key="1">
    <source>
        <dbReference type="EMBL" id="KAJ4015492.1"/>
    </source>
</evidence>
<dbReference type="Proteomes" id="UP001152130">
    <property type="component" value="Unassembled WGS sequence"/>
</dbReference>
<name>A0A9W8PSV6_9HYPO</name>
<accession>A0A9W8PSV6</accession>
<dbReference type="AlphaFoldDB" id="A0A9W8PSV6"/>
<organism evidence="1 2">
    <name type="scientific">Fusarium irregulare</name>
    <dbReference type="NCBI Taxonomy" id="2494466"/>
    <lineage>
        <taxon>Eukaryota</taxon>
        <taxon>Fungi</taxon>
        <taxon>Dikarya</taxon>
        <taxon>Ascomycota</taxon>
        <taxon>Pezizomycotina</taxon>
        <taxon>Sordariomycetes</taxon>
        <taxon>Hypocreomycetidae</taxon>
        <taxon>Hypocreales</taxon>
        <taxon>Nectriaceae</taxon>
        <taxon>Fusarium</taxon>
        <taxon>Fusarium incarnatum-equiseti species complex</taxon>
    </lineage>
</organism>
<protein>
    <submittedName>
        <fullName evidence="1">Uncharacterized protein</fullName>
    </submittedName>
</protein>
<dbReference type="EMBL" id="JAPDHF010000007">
    <property type="protein sequence ID" value="KAJ4015492.1"/>
    <property type="molecule type" value="Genomic_DNA"/>
</dbReference>
<sequence length="59" mass="6601">MALDPVKHYHKKAQDNLVAYTGAWTQDTSSSPSKSVLIVKISKIEERVEASKKKAEKKT</sequence>
<gene>
    <name evidence="1" type="ORF">NW766_005836</name>
</gene>
<evidence type="ECO:0000313" key="2">
    <source>
        <dbReference type="Proteomes" id="UP001152130"/>
    </source>
</evidence>
<reference evidence="1" key="1">
    <citation type="submission" date="2022-10" db="EMBL/GenBank/DDBJ databases">
        <title>Fusarium specimens isolated from Avocado Roots.</title>
        <authorList>
            <person name="Stajich J."/>
            <person name="Roper C."/>
            <person name="Heimlech-Rivalta G."/>
        </authorList>
    </citation>
    <scope>NUCLEOTIDE SEQUENCE</scope>
    <source>
        <strain evidence="1">CF00143</strain>
    </source>
</reference>
<keyword evidence="2" id="KW-1185">Reference proteome</keyword>